<keyword evidence="4" id="KW-1185">Reference proteome</keyword>
<keyword evidence="2" id="KW-0472">Membrane</keyword>
<feature type="compositionally biased region" description="Low complexity" evidence="1">
    <location>
        <begin position="1"/>
        <end position="21"/>
    </location>
</feature>
<protein>
    <submittedName>
        <fullName evidence="3">Uncharacterized protein</fullName>
    </submittedName>
</protein>
<evidence type="ECO:0000313" key="4">
    <source>
        <dbReference type="Proteomes" id="UP000830401"/>
    </source>
</evidence>
<keyword evidence="2" id="KW-0812">Transmembrane</keyword>
<dbReference type="EMBL" id="CP095061">
    <property type="protein sequence ID" value="UOQ66115.1"/>
    <property type="molecule type" value="Genomic_DNA"/>
</dbReference>
<accession>A0ABY4G5D9</accession>
<gene>
    <name evidence="3" type="ORF">MUN86_21880</name>
</gene>
<feature type="compositionally biased region" description="Polar residues" evidence="1">
    <location>
        <begin position="22"/>
        <end position="36"/>
    </location>
</feature>
<dbReference type="Proteomes" id="UP000830401">
    <property type="component" value="Chromosome"/>
</dbReference>
<evidence type="ECO:0000256" key="1">
    <source>
        <dbReference type="SAM" id="MobiDB-lite"/>
    </source>
</evidence>
<keyword evidence="2" id="KW-1133">Transmembrane helix</keyword>
<proteinExistence type="predicted"/>
<feature type="region of interest" description="Disordered" evidence="1">
    <location>
        <begin position="1"/>
        <end position="53"/>
    </location>
</feature>
<sequence>MNDSSTQQDNSQQNDDVQTTNAQQSVESTTEQSGENNPLKRFQDLVNSPTTPDGHKVVAAVAAASTVTVAAVANWIMKATKK</sequence>
<name>A0ABY4G5D9_9BACT</name>
<organism evidence="3 4">
    <name type="scientific">Hymenobacter volaticus</name>
    <dbReference type="NCBI Taxonomy" id="2932254"/>
    <lineage>
        <taxon>Bacteria</taxon>
        <taxon>Pseudomonadati</taxon>
        <taxon>Bacteroidota</taxon>
        <taxon>Cytophagia</taxon>
        <taxon>Cytophagales</taxon>
        <taxon>Hymenobacteraceae</taxon>
        <taxon>Hymenobacter</taxon>
    </lineage>
</organism>
<reference evidence="3" key="1">
    <citation type="submission" date="2022-04" db="EMBL/GenBank/DDBJ databases">
        <title>Hymenobacter sp. isolated from the air.</title>
        <authorList>
            <person name="Won M."/>
            <person name="Lee C.-M."/>
            <person name="Woen H.-Y."/>
            <person name="Kwon S.-W."/>
        </authorList>
    </citation>
    <scope>NUCLEOTIDE SEQUENCE</scope>
    <source>
        <strain evidence="3">5420S-77</strain>
    </source>
</reference>
<dbReference type="RefSeq" id="WP_245120093.1">
    <property type="nucleotide sequence ID" value="NZ_CP095061.1"/>
</dbReference>
<evidence type="ECO:0000256" key="2">
    <source>
        <dbReference type="SAM" id="Phobius"/>
    </source>
</evidence>
<feature type="transmembrane region" description="Helical" evidence="2">
    <location>
        <begin position="57"/>
        <end position="77"/>
    </location>
</feature>
<evidence type="ECO:0000313" key="3">
    <source>
        <dbReference type="EMBL" id="UOQ66115.1"/>
    </source>
</evidence>